<dbReference type="Gene3D" id="1.10.10.10">
    <property type="entry name" value="Winged helix-like DNA-binding domain superfamily/Winged helix DNA-binding domain"/>
    <property type="match status" value="1"/>
</dbReference>
<dbReference type="InterPro" id="IPR014757">
    <property type="entry name" value="Tscrpt_reg_IclR_C"/>
</dbReference>
<feature type="region of interest" description="Disordered" evidence="4">
    <location>
        <begin position="1"/>
        <end position="38"/>
    </location>
</feature>
<evidence type="ECO:0000259" key="6">
    <source>
        <dbReference type="PROSITE" id="PS51078"/>
    </source>
</evidence>
<evidence type="ECO:0000256" key="4">
    <source>
        <dbReference type="SAM" id="MobiDB-lite"/>
    </source>
</evidence>
<dbReference type="PANTHER" id="PTHR30136:SF33">
    <property type="entry name" value="TRANSCRIPTIONAL REGULATORY PROTEIN"/>
    <property type="match status" value="1"/>
</dbReference>
<dbReference type="InterPro" id="IPR036388">
    <property type="entry name" value="WH-like_DNA-bd_sf"/>
</dbReference>
<dbReference type="Proteomes" id="UP001191082">
    <property type="component" value="Unassembled WGS sequence"/>
</dbReference>
<dbReference type="Pfam" id="PF09339">
    <property type="entry name" value="HTH_IclR"/>
    <property type="match status" value="1"/>
</dbReference>
<comment type="caution">
    <text evidence="7">The sequence shown here is derived from an EMBL/GenBank/DDBJ whole genome shotgun (WGS) entry which is preliminary data.</text>
</comment>
<evidence type="ECO:0000259" key="5">
    <source>
        <dbReference type="PROSITE" id="PS51077"/>
    </source>
</evidence>
<proteinExistence type="predicted"/>
<dbReference type="SUPFAM" id="SSF55781">
    <property type="entry name" value="GAF domain-like"/>
    <property type="match status" value="1"/>
</dbReference>
<feature type="domain" description="IclR-ED" evidence="6">
    <location>
        <begin position="107"/>
        <end position="294"/>
    </location>
</feature>
<keyword evidence="3" id="KW-0804">Transcription</keyword>
<sequence length="296" mass="32265">MHPARHRPWRGPEARKSSDVRKRSPGTDDDGAQPNGQHERQFITSLHRGLEVLRAFRPDDRAGLSNGDLAERTGLPNSTVSRLTYTLLTTGYLNYDAVTGRYRMGVPVLSLGYACLSSMPLRDTAQTYMQTLADACGEGIMVALGSRDERTMTYFACARSRSVVALQLGVGSRISLARSAMGRAWLAGCSATEREALMADLEAHTQPRTTWPAIRAGIEDAVKQVAQQGYYANHGEWQAGVNAVAVPLRSTDPDLPLLGLNLGGPSHYLPADRLPEVGKRLVELATTLSQRMTANF</sequence>
<dbReference type="SUPFAM" id="SSF46785">
    <property type="entry name" value="Winged helix' DNA-binding domain"/>
    <property type="match status" value="1"/>
</dbReference>
<organism evidence="7 8">
    <name type="scientific">Arenibacterium halophilum</name>
    <dbReference type="NCBI Taxonomy" id="2583821"/>
    <lineage>
        <taxon>Bacteria</taxon>
        <taxon>Pseudomonadati</taxon>
        <taxon>Pseudomonadota</taxon>
        <taxon>Alphaproteobacteria</taxon>
        <taxon>Rhodobacterales</taxon>
        <taxon>Paracoccaceae</taxon>
        <taxon>Arenibacterium</taxon>
    </lineage>
</organism>
<evidence type="ECO:0000256" key="2">
    <source>
        <dbReference type="ARBA" id="ARBA00023125"/>
    </source>
</evidence>
<dbReference type="CDD" id="cd00093">
    <property type="entry name" value="HTH_XRE"/>
    <property type="match status" value="1"/>
</dbReference>
<gene>
    <name evidence="7" type="ORF">FGK64_04785</name>
</gene>
<reference evidence="7 8" key="1">
    <citation type="submission" date="2019-05" db="EMBL/GenBank/DDBJ databases">
        <title>Marivita sp. nov. isolated from sea sediment.</title>
        <authorList>
            <person name="Kim W."/>
        </authorList>
    </citation>
    <scope>NUCLEOTIDE SEQUENCE [LARGE SCALE GENOMIC DNA]</scope>
    <source>
        <strain evidence="7 8">CAU 1492</strain>
    </source>
</reference>
<evidence type="ECO:0000256" key="1">
    <source>
        <dbReference type="ARBA" id="ARBA00023015"/>
    </source>
</evidence>
<dbReference type="PROSITE" id="PS51077">
    <property type="entry name" value="HTH_ICLR"/>
    <property type="match status" value="1"/>
</dbReference>
<dbReference type="EMBL" id="VCPC01000001">
    <property type="protein sequence ID" value="TMV15281.1"/>
    <property type="molecule type" value="Genomic_DNA"/>
</dbReference>
<accession>A0ABY2XF78</accession>
<dbReference type="InterPro" id="IPR005471">
    <property type="entry name" value="Tscrpt_reg_IclR_N"/>
</dbReference>
<dbReference type="SMART" id="SM00346">
    <property type="entry name" value="HTH_ICLR"/>
    <property type="match status" value="1"/>
</dbReference>
<dbReference type="InterPro" id="IPR050707">
    <property type="entry name" value="HTH_MetabolicPath_Reg"/>
</dbReference>
<dbReference type="PANTHER" id="PTHR30136">
    <property type="entry name" value="HELIX-TURN-HELIX TRANSCRIPTIONAL REGULATOR, ICLR FAMILY"/>
    <property type="match status" value="1"/>
</dbReference>
<evidence type="ECO:0000313" key="7">
    <source>
        <dbReference type="EMBL" id="TMV15281.1"/>
    </source>
</evidence>
<feature type="compositionally biased region" description="Basic and acidic residues" evidence="4">
    <location>
        <begin position="10"/>
        <end position="26"/>
    </location>
</feature>
<evidence type="ECO:0000256" key="3">
    <source>
        <dbReference type="ARBA" id="ARBA00023163"/>
    </source>
</evidence>
<dbReference type="PROSITE" id="PS51078">
    <property type="entry name" value="ICLR_ED"/>
    <property type="match status" value="1"/>
</dbReference>
<feature type="domain" description="HTH iclR-type" evidence="5">
    <location>
        <begin position="43"/>
        <end position="106"/>
    </location>
</feature>
<dbReference type="InterPro" id="IPR001387">
    <property type="entry name" value="Cro/C1-type_HTH"/>
</dbReference>
<keyword evidence="2" id="KW-0238">DNA-binding</keyword>
<keyword evidence="8" id="KW-1185">Reference proteome</keyword>
<dbReference type="InterPro" id="IPR036390">
    <property type="entry name" value="WH_DNA-bd_sf"/>
</dbReference>
<keyword evidence="1" id="KW-0805">Transcription regulation</keyword>
<evidence type="ECO:0000313" key="8">
    <source>
        <dbReference type="Proteomes" id="UP001191082"/>
    </source>
</evidence>
<name>A0ABY2XF78_9RHOB</name>
<dbReference type="InterPro" id="IPR029016">
    <property type="entry name" value="GAF-like_dom_sf"/>
</dbReference>
<protein>
    <submittedName>
        <fullName evidence="7">IclR family transcriptional regulator</fullName>
    </submittedName>
</protein>
<dbReference type="Gene3D" id="3.30.450.40">
    <property type="match status" value="1"/>
</dbReference>
<dbReference type="Pfam" id="PF01614">
    <property type="entry name" value="IclR_C"/>
    <property type="match status" value="1"/>
</dbReference>